<gene>
    <name evidence="1" type="ORF">KTO63_15975</name>
</gene>
<accession>A0A9E2SC47</accession>
<comment type="caution">
    <text evidence="1">The sequence shown here is derived from an EMBL/GenBank/DDBJ whole genome shotgun (WGS) entry which is preliminary data.</text>
</comment>
<keyword evidence="2" id="KW-1185">Reference proteome</keyword>
<dbReference type="PANTHER" id="PTHR47791:SF3">
    <property type="entry name" value="MEIOTICALLY UP-REGULATED GENE 191 PROTEIN"/>
    <property type="match status" value="1"/>
</dbReference>
<dbReference type="InterPro" id="IPR014512">
    <property type="entry name" value="O_gly_hydro"/>
</dbReference>
<dbReference type="PIRSF" id="PIRSF021505">
    <property type="entry name" value="O_gly_hdrol"/>
    <property type="match status" value="1"/>
</dbReference>
<protein>
    <submittedName>
        <fullName evidence="1">AGE family epimerase/isomerase</fullName>
    </submittedName>
</protein>
<dbReference type="Pfam" id="PF03663">
    <property type="entry name" value="Glyco_hydro_76"/>
    <property type="match status" value="1"/>
</dbReference>
<dbReference type="RefSeq" id="WP_217792371.1">
    <property type="nucleotide sequence ID" value="NZ_JAHSPG010000012.1"/>
</dbReference>
<dbReference type="EMBL" id="JAHSPG010000012">
    <property type="protein sequence ID" value="MBV4358663.1"/>
    <property type="molecule type" value="Genomic_DNA"/>
</dbReference>
<dbReference type="Proteomes" id="UP000812270">
    <property type="component" value="Unassembled WGS sequence"/>
</dbReference>
<evidence type="ECO:0000313" key="1">
    <source>
        <dbReference type="EMBL" id="MBV4358663.1"/>
    </source>
</evidence>
<dbReference type="PANTHER" id="PTHR47791">
    <property type="entry name" value="MEIOTICALLY UP-REGULATED GENE 191 PROTEIN"/>
    <property type="match status" value="1"/>
</dbReference>
<dbReference type="InterPro" id="IPR005198">
    <property type="entry name" value="Glyco_hydro_76"/>
</dbReference>
<dbReference type="InterPro" id="IPR053169">
    <property type="entry name" value="MUG_Protein"/>
</dbReference>
<evidence type="ECO:0000313" key="2">
    <source>
        <dbReference type="Proteomes" id="UP000812270"/>
    </source>
</evidence>
<sequence>MKKTLLIATAASLGFIGCTKTYDYDFTANDGIARYDINWNAAADSSDAFLIKNYWNGSGYFNKDNANDVTFNYWPQAHALDVMVDAYTRTNDSKYSEYFAKWYDGVKQKNGNTFLNNYYDDMEWNALAMFRAYNATNDTKFKDAVTQLWTDIKGGWNDVQGGGIAWKKDQTYYKNTPANAPACILAARLYQKNSNADDLAWAKKIYNWLKANLRDPATGFVNDGINRNHDGGVDNWAFTYNQGTFIGAALELYNITKDASYLNDAMRTADYTLNNSSLTTADRLLHDEGQGDGGLFKGIFVRYFSQLITNPDLPKDTRDRYLNYLKYNAETMWFAGTNKTIGIFGTYWKTAPASNADLTTELSGCMLAEQAAYLKKQGTF</sequence>
<name>A0A9E2SC47_9BACT</name>
<proteinExistence type="predicted"/>
<dbReference type="AlphaFoldDB" id="A0A9E2SC47"/>
<reference evidence="1" key="1">
    <citation type="submission" date="2021-06" db="EMBL/GenBank/DDBJ databases">
        <authorList>
            <person name="Huq M.A."/>
        </authorList>
    </citation>
    <scope>NUCLEOTIDE SEQUENCE</scope>
    <source>
        <strain evidence="1">MAH-26</strain>
    </source>
</reference>
<organism evidence="1 2">
    <name type="scientific">Pinibacter aurantiacus</name>
    <dbReference type="NCBI Taxonomy" id="2851599"/>
    <lineage>
        <taxon>Bacteria</taxon>
        <taxon>Pseudomonadati</taxon>
        <taxon>Bacteroidota</taxon>
        <taxon>Chitinophagia</taxon>
        <taxon>Chitinophagales</taxon>
        <taxon>Chitinophagaceae</taxon>
        <taxon>Pinibacter</taxon>
    </lineage>
</organism>
<dbReference type="PROSITE" id="PS51257">
    <property type="entry name" value="PROKAR_LIPOPROTEIN"/>
    <property type="match status" value="1"/>
</dbReference>